<feature type="compositionally biased region" description="Polar residues" evidence="1">
    <location>
        <begin position="11"/>
        <end position="80"/>
    </location>
</feature>
<sequence>MIQSPHFPSPATATSPQHDTLTNHTATLDSTQRSSTQDPESNFASATATSPQHDTLTNHTATLDSTPRSSTQDPESNFASGFITLTNSSHAYKLTKKV</sequence>
<reference evidence="2 3" key="1">
    <citation type="journal article" date="2021" name="Elife">
        <title>Chloroplast acquisition without the gene transfer in kleptoplastic sea slugs, Plakobranchus ocellatus.</title>
        <authorList>
            <person name="Maeda T."/>
            <person name="Takahashi S."/>
            <person name="Yoshida T."/>
            <person name="Shimamura S."/>
            <person name="Takaki Y."/>
            <person name="Nagai Y."/>
            <person name="Toyoda A."/>
            <person name="Suzuki Y."/>
            <person name="Arimoto A."/>
            <person name="Ishii H."/>
            <person name="Satoh N."/>
            <person name="Nishiyama T."/>
            <person name="Hasebe M."/>
            <person name="Maruyama T."/>
            <person name="Minagawa J."/>
            <person name="Obokata J."/>
            <person name="Shigenobu S."/>
        </authorList>
    </citation>
    <scope>NUCLEOTIDE SEQUENCE [LARGE SCALE GENOMIC DNA]</scope>
</reference>
<name>A0AAV4HV95_9GAST</name>
<feature type="region of interest" description="Disordered" evidence="1">
    <location>
        <begin position="1"/>
        <end position="80"/>
    </location>
</feature>
<proteinExistence type="predicted"/>
<evidence type="ECO:0008006" key="4">
    <source>
        <dbReference type="Google" id="ProtNLM"/>
    </source>
</evidence>
<evidence type="ECO:0000313" key="3">
    <source>
        <dbReference type="Proteomes" id="UP000762676"/>
    </source>
</evidence>
<organism evidence="2 3">
    <name type="scientific">Elysia marginata</name>
    <dbReference type="NCBI Taxonomy" id="1093978"/>
    <lineage>
        <taxon>Eukaryota</taxon>
        <taxon>Metazoa</taxon>
        <taxon>Spiralia</taxon>
        <taxon>Lophotrochozoa</taxon>
        <taxon>Mollusca</taxon>
        <taxon>Gastropoda</taxon>
        <taxon>Heterobranchia</taxon>
        <taxon>Euthyneura</taxon>
        <taxon>Panpulmonata</taxon>
        <taxon>Sacoglossa</taxon>
        <taxon>Placobranchoidea</taxon>
        <taxon>Plakobranchidae</taxon>
        <taxon>Elysia</taxon>
    </lineage>
</organism>
<keyword evidence="3" id="KW-1185">Reference proteome</keyword>
<protein>
    <recommendedName>
        <fullName evidence="4">REJ domain-containing protein</fullName>
    </recommendedName>
</protein>
<evidence type="ECO:0000313" key="2">
    <source>
        <dbReference type="EMBL" id="GFS00894.1"/>
    </source>
</evidence>
<dbReference type="Proteomes" id="UP000762676">
    <property type="component" value="Unassembled WGS sequence"/>
</dbReference>
<dbReference type="AlphaFoldDB" id="A0AAV4HV95"/>
<dbReference type="EMBL" id="BMAT01002189">
    <property type="protein sequence ID" value="GFS00894.1"/>
    <property type="molecule type" value="Genomic_DNA"/>
</dbReference>
<comment type="caution">
    <text evidence="2">The sequence shown here is derived from an EMBL/GenBank/DDBJ whole genome shotgun (WGS) entry which is preliminary data.</text>
</comment>
<evidence type="ECO:0000256" key="1">
    <source>
        <dbReference type="SAM" id="MobiDB-lite"/>
    </source>
</evidence>
<gene>
    <name evidence="2" type="ORF">ElyMa_001082500</name>
</gene>
<accession>A0AAV4HV95</accession>